<feature type="transmembrane region" description="Helical" evidence="9">
    <location>
        <begin position="137"/>
        <end position="159"/>
    </location>
</feature>
<keyword evidence="4 9" id="KW-0812">Transmembrane</keyword>
<feature type="transmembrane region" description="Helical" evidence="9">
    <location>
        <begin position="24"/>
        <end position="47"/>
    </location>
</feature>
<evidence type="ECO:0000256" key="5">
    <source>
        <dbReference type="ARBA" id="ARBA00022989"/>
    </source>
</evidence>
<dbReference type="SMART" id="SM01415">
    <property type="entry name" value="DUF106"/>
    <property type="match status" value="1"/>
</dbReference>
<name>A0A9P5N274_9AGAM</name>
<reference evidence="10" key="1">
    <citation type="submission" date="2019-10" db="EMBL/GenBank/DDBJ databases">
        <authorList>
            <consortium name="DOE Joint Genome Institute"/>
            <person name="Kuo A."/>
            <person name="Miyauchi S."/>
            <person name="Kiss E."/>
            <person name="Drula E."/>
            <person name="Kohler A."/>
            <person name="Sanchez-Garcia M."/>
            <person name="Andreopoulos B."/>
            <person name="Barry K.W."/>
            <person name="Bonito G."/>
            <person name="Buee M."/>
            <person name="Carver A."/>
            <person name="Chen C."/>
            <person name="Cichocki N."/>
            <person name="Clum A."/>
            <person name="Culley D."/>
            <person name="Crous P.W."/>
            <person name="Fauchery L."/>
            <person name="Girlanda M."/>
            <person name="Hayes R."/>
            <person name="Keri Z."/>
            <person name="LaButti K."/>
            <person name="Lipzen A."/>
            <person name="Lombard V."/>
            <person name="Magnuson J."/>
            <person name="Maillard F."/>
            <person name="Morin E."/>
            <person name="Murat C."/>
            <person name="Nolan M."/>
            <person name="Ohm R."/>
            <person name="Pangilinan J."/>
            <person name="Pereira M."/>
            <person name="Perotto S."/>
            <person name="Peter M."/>
            <person name="Riley R."/>
            <person name="Sitrit Y."/>
            <person name="Stielow B."/>
            <person name="Szollosi G."/>
            <person name="Zifcakova L."/>
            <person name="Stursova M."/>
            <person name="Spatafora J.W."/>
            <person name="Tedersoo L."/>
            <person name="Vaario L.-M."/>
            <person name="Yamada A."/>
            <person name="Yan M."/>
            <person name="Wang P."/>
            <person name="Xu J."/>
            <person name="Bruns T."/>
            <person name="Baldrian P."/>
            <person name="Vilgalys R."/>
            <person name="Henrissat B."/>
            <person name="Grigoriev I.V."/>
            <person name="Hibbett D."/>
            <person name="Nagy L.G."/>
            <person name="Martin F.M."/>
        </authorList>
    </citation>
    <scope>NUCLEOTIDE SEQUENCE</scope>
    <source>
        <strain evidence="10">Prilba</strain>
    </source>
</reference>
<evidence type="ECO:0000256" key="6">
    <source>
        <dbReference type="ARBA" id="ARBA00023136"/>
    </source>
</evidence>
<evidence type="ECO:0000256" key="9">
    <source>
        <dbReference type="SAM" id="Phobius"/>
    </source>
</evidence>
<dbReference type="InterPro" id="IPR002809">
    <property type="entry name" value="EMC3/TMCO1"/>
</dbReference>
<evidence type="ECO:0000256" key="7">
    <source>
        <dbReference type="PIRNR" id="PIRNR010045"/>
    </source>
</evidence>
<dbReference type="PIRSF" id="PIRSF010045">
    <property type="entry name" value="DUF850_TM_euk"/>
    <property type="match status" value="1"/>
</dbReference>
<dbReference type="InterPro" id="IPR008568">
    <property type="entry name" value="EMC3"/>
</dbReference>
<evidence type="ECO:0000256" key="4">
    <source>
        <dbReference type="ARBA" id="ARBA00022692"/>
    </source>
</evidence>
<organism evidence="10 11">
    <name type="scientific">Russula ochroleuca</name>
    <dbReference type="NCBI Taxonomy" id="152965"/>
    <lineage>
        <taxon>Eukaryota</taxon>
        <taxon>Fungi</taxon>
        <taxon>Dikarya</taxon>
        <taxon>Basidiomycota</taxon>
        <taxon>Agaricomycotina</taxon>
        <taxon>Agaricomycetes</taxon>
        <taxon>Russulales</taxon>
        <taxon>Russulaceae</taxon>
        <taxon>Russula</taxon>
    </lineage>
</organism>
<dbReference type="EMBL" id="WHVB01000003">
    <property type="protein sequence ID" value="KAF8484564.1"/>
    <property type="molecule type" value="Genomic_DNA"/>
</dbReference>
<comment type="subcellular location">
    <subcellularLocation>
        <location evidence="1">Membrane</location>
        <topology evidence="1">Multi-pass membrane protein</topology>
    </subcellularLocation>
</comment>
<keyword evidence="5 9" id="KW-1133">Transmembrane helix</keyword>
<sequence length="272" mass="30560">MTPRAQYRSASVPSLYLDPQIRDWVLFPITLVMILVGVLRHYVVVLLQSSPSKLPRAAIREQRALVRSNVLRATSANSPIPLHFYQAISQDLSKAFAEGTYLKDGPPKQGEQQAPPNPLSDPAAMDGMMAGMRTQMVMMVPQMIVMGWINFFFEGFVLIKLPFPLTLGFKSMLQRGIQTSDMDVRWVSSLSWYFLNFFGLNGLYRIILGGDEGADATNLAASPFAVTPQVGQPQDFNKLLKAERDHLELAEGMHKWIGDDVETRILKRYGRL</sequence>
<evidence type="ECO:0000256" key="1">
    <source>
        <dbReference type="ARBA" id="ARBA00004141"/>
    </source>
</evidence>
<dbReference type="PANTHER" id="PTHR13116:SF5">
    <property type="entry name" value="ER MEMBRANE PROTEIN COMPLEX SUBUNIT 3"/>
    <property type="match status" value="1"/>
</dbReference>
<dbReference type="PANTHER" id="PTHR13116">
    <property type="entry name" value="ER MEMBRANE PROTEIN COMPLEX SUBUNIT 3"/>
    <property type="match status" value="1"/>
</dbReference>
<dbReference type="AlphaFoldDB" id="A0A9P5N274"/>
<proteinExistence type="inferred from homology"/>
<dbReference type="GO" id="GO:0072546">
    <property type="term" value="C:EMC complex"/>
    <property type="evidence" value="ECO:0007669"/>
    <property type="project" value="TreeGrafter"/>
</dbReference>
<keyword evidence="6 9" id="KW-0472">Membrane</keyword>
<dbReference type="Proteomes" id="UP000759537">
    <property type="component" value="Unassembled WGS sequence"/>
</dbReference>
<protein>
    <recommendedName>
        <fullName evidence="3 7">ER membrane protein complex subunit 3</fullName>
    </recommendedName>
</protein>
<dbReference type="GO" id="GO:0034975">
    <property type="term" value="P:protein folding in endoplasmic reticulum"/>
    <property type="evidence" value="ECO:0007669"/>
    <property type="project" value="TreeGrafter"/>
</dbReference>
<dbReference type="Pfam" id="PF01956">
    <property type="entry name" value="EMC3_TMCO1"/>
    <property type="match status" value="1"/>
</dbReference>
<feature type="region of interest" description="Disordered" evidence="8">
    <location>
        <begin position="103"/>
        <end position="124"/>
    </location>
</feature>
<feature type="transmembrane region" description="Helical" evidence="9">
    <location>
        <begin position="190"/>
        <end position="208"/>
    </location>
</feature>
<gene>
    <name evidence="10" type="ORF">DFH94DRAFT_661803</name>
</gene>
<keyword evidence="11" id="KW-1185">Reference proteome</keyword>
<comment type="similarity">
    <text evidence="2 7">Belongs to the EMC3 family.</text>
</comment>
<reference evidence="10" key="2">
    <citation type="journal article" date="2020" name="Nat. Commun.">
        <title>Large-scale genome sequencing of mycorrhizal fungi provides insights into the early evolution of symbiotic traits.</title>
        <authorList>
            <person name="Miyauchi S."/>
            <person name="Kiss E."/>
            <person name="Kuo A."/>
            <person name="Drula E."/>
            <person name="Kohler A."/>
            <person name="Sanchez-Garcia M."/>
            <person name="Morin E."/>
            <person name="Andreopoulos B."/>
            <person name="Barry K.W."/>
            <person name="Bonito G."/>
            <person name="Buee M."/>
            <person name="Carver A."/>
            <person name="Chen C."/>
            <person name="Cichocki N."/>
            <person name="Clum A."/>
            <person name="Culley D."/>
            <person name="Crous P.W."/>
            <person name="Fauchery L."/>
            <person name="Girlanda M."/>
            <person name="Hayes R.D."/>
            <person name="Keri Z."/>
            <person name="LaButti K."/>
            <person name="Lipzen A."/>
            <person name="Lombard V."/>
            <person name="Magnuson J."/>
            <person name="Maillard F."/>
            <person name="Murat C."/>
            <person name="Nolan M."/>
            <person name="Ohm R.A."/>
            <person name="Pangilinan J."/>
            <person name="Pereira M.F."/>
            <person name="Perotto S."/>
            <person name="Peter M."/>
            <person name="Pfister S."/>
            <person name="Riley R."/>
            <person name="Sitrit Y."/>
            <person name="Stielow J.B."/>
            <person name="Szollosi G."/>
            <person name="Zifcakova L."/>
            <person name="Stursova M."/>
            <person name="Spatafora J.W."/>
            <person name="Tedersoo L."/>
            <person name="Vaario L.M."/>
            <person name="Yamada A."/>
            <person name="Yan M."/>
            <person name="Wang P."/>
            <person name="Xu J."/>
            <person name="Bruns T."/>
            <person name="Baldrian P."/>
            <person name="Vilgalys R."/>
            <person name="Dunand C."/>
            <person name="Henrissat B."/>
            <person name="Grigoriev I.V."/>
            <person name="Hibbett D."/>
            <person name="Nagy L.G."/>
            <person name="Martin F.M."/>
        </authorList>
    </citation>
    <scope>NUCLEOTIDE SEQUENCE</scope>
    <source>
        <strain evidence="10">Prilba</strain>
    </source>
</reference>
<dbReference type="OrthoDB" id="6745403at2759"/>
<evidence type="ECO:0000256" key="3">
    <source>
        <dbReference type="ARBA" id="ARBA00020822"/>
    </source>
</evidence>
<evidence type="ECO:0000313" key="11">
    <source>
        <dbReference type="Proteomes" id="UP000759537"/>
    </source>
</evidence>
<evidence type="ECO:0000256" key="8">
    <source>
        <dbReference type="SAM" id="MobiDB-lite"/>
    </source>
</evidence>
<evidence type="ECO:0000256" key="2">
    <source>
        <dbReference type="ARBA" id="ARBA00005376"/>
    </source>
</evidence>
<comment type="caution">
    <text evidence="10">The sequence shown here is derived from an EMBL/GenBank/DDBJ whole genome shotgun (WGS) entry which is preliminary data.</text>
</comment>
<evidence type="ECO:0000313" key="10">
    <source>
        <dbReference type="EMBL" id="KAF8484564.1"/>
    </source>
</evidence>
<accession>A0A9P5N274</accession>
<comment type="function">
    <text evidence="7">The EMC seems to be required for efficient folding of proteins in the endoplasmic reticulum (ER).</text>
</comment>